<keyword evidence="3" id="KW-1185">Reference proteome</keyword>
<keyword evidence="1" id="KW-0732">Signal</keyword>
<dbReference type="STRING" id="680026.AB733_01525"/>
<evidence type="ECO:0000313" key="3">
    <source>
        <dbReference type="Proteomes" id="UP000240481"/>
    </source>
</evidence>
<dbReference type="RefSeq" id="WP_084711671.1">
    <property type="nucleotide sequence ID" value="NZ_AP024852.1"/>
</dbReference>
<dbReference type="Pfam" id="PF05666">
    <property type="entry name" value="YcgJ"/>
    <property type="match status" value="1"/>
</dbReference>
<evidence type="ECO:0000313" key="2">
    <source>
        <dbReference type="EMBL" id="PSW27042.1"/>
    </source>
</evidence>
<proteinExistence type="predicted"/>
<protein>
    <submittedName>
        <fullName evidence="2">Uncharacterized protein</fullName>
    </submittedName>
</protein>
<name>A0A2T3PCV8_9GAMM</name>
<gene>
    <name evidence="2" type="ORF">C9I94_03420</name>
</gene>
<dbReference type="Proteomes" id="UP000240481">
    <property type="component" value="Unassembled WGS sequence"/>
</dbReference>
<dbReference type="AlphaFoldDB" id="A0A2T3PCV8"/>
<feature type="chain" id="PRO_5015655806" evidence="1">
    <location>
        <begin position="26"/>
        <end position="154"/>
    </location>
</feature>
<evidence type="ECO:0000256" key="1">
    <source>
        <dbReference type="SAM" id="SignalP"/>
    </source>
</evidence>
<accession>A0A2T3PCV8</accession>
<dbReference type="OrthoDB" id="5815745at2"/>
<comment type="caution">
    <text evidence="2">The sequence shown here is derived from an EMBL/GenBank/DDBJ whole genome shotgun (WGS) entry which is preliminary data.</text>
</comment>
<dbReference type="EMBL" id="PYLZ01000001">
    <property type="protein sequence ID" value="PSW27042.1"/>
    <property type="molecule type" value="Genomic_DNA"/>
</dbReference>
<organism evidence="2 3">
    <name type="scientific">Photobacterium swingsii</name>
    <dbReference type="NCBI Taxonomy" id="680026"/>
    <lineage>
        <taxon>Bacteria</taxon>
        <taxon>Pseudomonadati</taxon>
        <taxon>Pseudomonadota</taxon>
        <taxon>Gammaproteobacteria</taxon>
        <taxon>Vibrionales</taxon>
        <taxon>Vibrionaceae</taxon>
        <taxon>Photobacterium</taxon>
    </lineage>
</organism>
<reference evidence="2 3" key="1">
    <citation type="submission" date="2018-01" db="EMBL/GenBank/DDBJ databases">
        <title>Whole genome sequencing of Histamine producing bacteria.</title>
        <authorList>
            <person name="Butler K."/>
        </authorList>
    </citation>
    <scope>NUCLEOTIDE SEQUENCE [LARGE SCALE GENOMIC DNA]</scope>
    <source>
        <strain evidence="2 3">DSM 24669</strain>
    </source>
</reference>
<feature type="signal peptide" evidence="1">
    <location>
        <begin position="1"/>
        <end position="25"/>
    </location>
</feature>
<dbReference type="InterPro" id="IPR008617">
    <property type="entry name" value="Uncharacterised_YcgJ"/>
</dbReference>
<sequence length="154" mass="17121">MKTVKHLVRPTLLLLSTSLAFSALATKQTEQSNSLNTETVDIEVNSTSNTANHTPLADGIYSPEHGIICDQKAGFCVDGFGISMAFTQTFLGEDAQNKMLQMIEEVGGSDNFDSSRFSFSNKVYCDSTERRCFDDRYSDTQQTQFTDVLFAEEE</sequence>